<dbReference type="Gene3D" id="1.25.40.390">
    <property type="match status" value="1"/>
</dbReference>
<feature type="domain" description="RagB/SusD" evidence="5">
    <location>
        <begin position="2"/>
        <end position="214"/>
    </location>
</feature>
<keyword evidence="3" id="KW-0472">Membrane</keyword>
<dbReference type="EMBL" id="VSSQ01085210">
    <property type="protein sequence ID" value="MPN32938.1"/>
    <property type="molecule type" value="Genomic_DNA"/>
</dbReference>
<protein>
    <recommendedName>
        <fullName evidence="5">RagB/SusD domain-containing protein</fullName>
    </recommendedName>
</protein>
<evidence type="ECO:0000256" key="1">
    <source>
        <dbReference type="ARBA" id="ARBA00004442"/>
    </source>
</evidence>
<dbReference type="GO" id="GO:0009279">
    <property type="term" value="C:cell outer membrane"/>
    <property type="evidence" value="ECO:0007669"/>
    <property type="project" value="UniProtKB-SubCell"/>
</dbReference>
<dbReference type="AlphaFoldDB" id="A0A645H1P4"/>
<keyword evidence="4" id="KW-0998">Cell outer membrane</keyword>
<dbReference type="InterPro" id="IPR011990">
    <property type="entry name" value="TPR-like_helical_dom_sf"/>
</dbReference>
<dbReference type="SUPFAM" id="SSF48452">
    <property type="entry name" value="TPR-like"/>
    <property type="match status" value="1"/>
</dbReference>
<dbReference type="Pfam" id="PF07980">
    <property type="entry name" value="SusD_RagB"/>
    <property type="match status" value="1"/>
</dbReference>
<organism evidence="6">
    <name type="scientific">bioreactor metagenome</name>
    <dbReference type="NCBI Taxonomy" id="1076179"/>
    <lineage>
        <taxon>unclassified sequences</taxon>
        <taxon>metagenomes</taxon>
        <taxon>ecological metagenomes</taxon>
    </lineage>
</organism>
<evidence type="ECO:0000256" key="3">
    <source>
        <dbReference type="ARBA" id="ARBA00023136"/>
    </source>
</evidence>
<gene>
    <name evidence="6" type="ORF">SDC9_180421</name>
</gene>
<dbReference type="InterPro" id="IPR012944">
    <property type="entry name" value="SusD_RagB_dom"/>
</dbReference>
<proteinExistence type="predicted"/>
<name>A0A645H1P4_9ZZZZ</name>
<evidence type="ECO:0000313" key="6">
    <source>
        <dbReference type="EMBL" id="MPN32938.1"/>
    </source>
</evidence>
<evidence type="ECO:0000256" key="4">
    <source>
        <dbReference type="ARBA" id="ARBA00023237"/>
    </source>
</evidence>
<sequence>MNLEPRFQATILYNGASWKGRIVEPYVKGTDGWATWMVDAKPEGRTTTGYYLRKLVDEGHSFKTTQVSTQPWTVIRYAEVLLNNAEACYRLNDATNANISIKEIRSRVGLPYQDKDGAELWKAIKQERKVELAYEGQWYWDLRRWKLASQSYDNGGLNNYRVHGVKIEKSGDNFIYTYVECDTQDRNYPSKMYRFPIPQTELNNNALVEQSQEWK</sequence>
<reference evidence="6" key="1">
    <citation type="submission" date="2019-08" db="EMBL/GenBank/DDBJ databases">
        <authorList>
            <person name="Kucharzyk K."/>
            <person name="Murdoch R.W."/>
            <person name="Higgins S."/>
            <person name="Loffler F."/>
        </authorList>
    </citation>
    <scope>NUCLEOTIDE SEQUENCE</scope>
</reference>
<evidence type="ECO:0000256" key="2">
    <source>
        <dbReference type="ARBA" id="ARBA00022729"/>
    </source>
</evidence>
<accession>A0A645H1P4</accession>
<evidence type="ECO:0000259" key="5">
    <source>
        <dbReference type="Pfam" id="PF07980"/>
    </source>
</evidence>
<keyword evidence="2" id="KW-0732">Signal</keyword>
<comment type="subcellular location">
    <subcellularLocation>
        <location evidence="1">Cell outer membrane</location>
    </subcellularLocation>
</comment>
<comment type="caution">
    <text evidence="6">The sequence shown here is derived from an EMBL/GenBank/DDBJ whole genome shotgun (WGS) entry which is preliminary data.</text>
</comment>